<accession>A0ACC2B3Y5</accession>
<protein>
    <submittedName>
        <fullName evidence="1">Uncharacterized protein</fullName>
    </submittedName>
</protein>
<gene>
    <name evidence="1" type="ORF">O6H91_17G007000</name>
</gene>
<keyword evidence="2" id="KW-1185">Reference proteome</keyword>
<dbReference type="Proteomes" id="UP001162992">
    <property type="component" value="Chromosome 17"/>
</dbReference>
<evidence type="ECO:0000313" key="1">
    <source>
        <dbReference type="EMBL" id="KAJ7524464.1"/>
    </source>
</evidence>
<comment type="caution">
    <text evidence="1">The sequence shown here is derived from an EMBL/GenBank/DDBJ whole genome shotgun (WGS) entry which is preliminary data.</text>
</comment>
<proteinExistence type="predicted"/>
<name>A0ACC2B3Y5_DIPCM</name>
<sequence length="390" mass="42208">MAKDLSTENVAVDRSVLVVIVQDSTKRPWFVGPLLVLATAAISSAAAVTKLMDGAAPISKAGWRLQATALLLLPGFLWQWCRQSLMERSQFTQIHTLFLLAVSSLSLSFHFGLWVWSLDYTSLPHSLLLVSMPPIILALYACCKRQPLSTGETMGVALGVLGAVVMAAGSYVENDTEVTLAGDLAAFLSAAAFAVHITAGSHLREWMPLYVYVFPITAGAALFLGFAGIVIEGFLQSSFGRVSGPFSWFKQEFLFPNLFLAIGPGFVGHTGFSAVLRYVSPLLVAMAITLEPVFGSAIAWATNVSPAPGLWTCLGGALLLCGTIWVNLASEKRKHKEMVNTDLNTDSTPPYISRTDDFGTIKDSHTIDKEDGSYLEESLLTPFEQHKEEV</sequence>
<organism evidence="1 2">
    <name type="scientific">Diphasiastrum complanatum</name>
    <name type="common">Issler's clubmoss</name>
    <name type="synonym">Lycopodium complanatum</name>
    <dbReference type="NCBI Taxonomy" id="34168"/>
    <lineage>
        <taxon>Eukaryota</taxon>
        <taxon>Viridiplantae</taxon>
        <taxon>Streptophyta</taxon>
        <taxon>Embryophyta</taxon>
        <taxon>Tracheophyta</taxon>
        <taxon>Lycopodiopsida</taxon>
        <taxon>Lycopodiales</taxon>
        <taxon>Lycopodiaceae</taxon>
        <taxon>Lycopodioideae</taxon>
        <taxon>Diphasiastrum</taxon>
    </lineage>
</organism>
<reference evidence="2" key="1">
    <citation type="journal article" date="2024" name="Proc. Natl. Acad. Sci. U.S.A.">
        <title>Extraordinary preservation of gene collinearity over three hundred million years revealed in homosporous lycophytes.</title>
        <authorList>
            <person name="Li C."/>
            <person name="Wickell D."/>
            <person name="Kuo L.Y."/>
            <person name="Chen X."/>
            <person name="Nie B."/>
            <person name="Liao X."/>
            <person name="Peng D."/>
            <person name="Ji J."/>
            <person name="Jenkins J."/>
            <person name="Williams M."/>
            <person name="Shu S."/>
            <person name="Plott C."/>
            <person name="Barry K."/>
            <person name="Rajasekar S."/>
            <person name="Grimwood J."/>
            <person name="Han X."/>
            <person name="Sun S."/>
            <person name="Hou Z."/>
            <person name="He W."/>
            <person name="Dai G."/>
            <person name="Sun C."/>
            <person name="Schmutz J."/>
            <person name="Leebens-Mack J.H."/>
            <person name="Li F.W."/>
            <person name="Wang L."/>
        </authorList>
    </citation>
    <scope>NUCLEOTIDE SEQUENCE [LARGE SCALE GENOMIC DNA]</scope>
    <source>
        <strain evidence="2">cv. PW_Plant_1</strain>
    </source>
</reference>
<dbReference type="EMBL" id="CM055108">
    <property type="protein sequence ID" value="KAJ7524464.1"/>
    <property type="molecule type" value="Genomic_DNA"/>
</dbReference>
<evidence type="ECO:0000313" key="2">
    <source>
        <dbReference type="Proteomes" id="UP001162992"/>
    </source>
</evidence>